<dbReference type="InterPro" id="IPR050430">
    <property type="entry name" value="Peptidase_S1"/>
</dbReference>
<feature type="domain" description="Peptidase S1" evidence="6">
    <location>
        <begin position="563"/>
        <end position="815"/>
    </location>
</feature>
<dbReference type="PROSITE" id="PS00134">
    <property type="entry name" value="TRYPSIN_HIS"/>
    <property type="match status" value="5"/>
</dbReference>
<dbReference type="Proteomes" id="UP001224775">
    <property type="component" value="Unassembled WGS sequence"/>
</dbReference>
<comment type="caution">
    <text evidence="7">The sequence shown here is derived from an EMBL/GenBank/DDBJ whole genome shotgun (WGS) entry which is preliminary data.</text>
</comment>
<dbReference type="SUPFAM" id="SSF50494">
    <property type="entry name" value="Trypsin-like serine proteases"/>
    <property type="match status" value="5"/>
</dbReference>
<protein>
    <submittedName>
        <fullName evidence="7">Trypsin-like serine protease</fullName>
        <ecNumber evidence="7">3.4.21.-</ecNumber>
    </submittedName>
</protein>
<dbReference type="InterPro" id="IPR001314">
    <property type="entry name" value="Peptidase_S1A"/>
</dbReference>
<keyword evidence="4 7" id="KW-0378">Hydrolase</keyword>
<dbReference type="InterPro" id="IPR018114">
    <property type="entry name" value="TRYPSIN_HIS"/>
</dbReference>
<dbReference type="PROSITE" id="PS00135">
    <property type="entry name" value="TRYPSIN_SER"/>
    <property type="match status" value="5"/>
</dbReference>
<feature type="domain" description="Peptidase S1" evidence="6">
    <location>
        <begin position="37"/>
        <end position="290"/>
    </location>
</feature>
<dbReference type="PROSITE" id="PS50240">
    <property type="entry name" value="TRYPSIN_DOM"/>
    <property type="match status" value="5"/>
</dbReference>
<dbReference type="EMBL" id="JATAAI010000010">
    <property type="protein sequence ID" value="KAK1743044.1"/>
    <property type="molecule type" value="Genomic_DNA"/>
</dbReference>
<evidence type="ECO:0000256" key="4">
    <source>
        <dbReference type="RuleBase" id="RU363034"/>
    </source>
</evidence>
<evidence type="ECO:0000256" key="2">
    <source>
        <dbReference type="ARBA" id="ARBA00023026"/>
    </source>
</evidence>
<organism evidence="7 8">
    <name type="scientific">Skeletonema marinoi</name>
    <dbReference type="NCBI Taxonomy" id="267567"/>
    <lineage>
        <taxon>Eukaryota</taxon>
        <taxon>Sar</taxon>
        <taxon>Stramenopiles</taxon>
        <taxon>Ochrophyta</taxon>
        <taxon>Bacillariophyta</taxon>
        <taxon>Coscinodiscophyceae</taxon>
        <taxon>Thalassiosirophycidae</taxon>
        <taxon>Thalassiosirales</taxon>
        <taxon>Skeletonemataceae</taxon>
        <taxon>Skeletonema</taxon>
        <taxon>Skeletonema marinoi-dohrnii complex</taxon>
    </lineage>
</organism>
<dbReference type="PRINTS" id="PR00722">
    <property type="entry name" value="CHYMOTRYPSIN"/>
</dbReference>
<keyword evidence="8" id="KW-1185">Reference proteome</keyword>
<name>A0AAD8YCH3_9STRA</name>
<gene>
    <name evidence="7" type="ORF">QTG54_006641</name>
</gene>
<dbReference type="Gene3D" id="2.40.10.10">
    <property type="entry name" value="Trypsin-like serine proteases"/>
    <property type="match status" value="5"/>
</dbReference>
<keyword evidence="4 7" id="KW-0645">Protease</keyword>
<feature type="domain" description="Peptidase S1" evidence="6">
    <location>
        <begin position="291"/>
        <end position="539"/>
    </location>
</feature>
<evidence type="ECO:0000313" key="7">
    <source>
        <dbReference type="EMBL" id="KAK1743044.1"/>
    </source>
</evidence>
<evidence type="ECO:0000256" key="1">
    <source>
        <dbReference type="ARBA" id="ARBA00007664"/>
    </source>
</evidence>
<keyword evidence="4" id="KW-0720">Serine protease</keyword>
<dbReference type="FunFam" id="2.40.10.10:FF:000068">
    <property type="entry name" value="transmembrane protease serine 2"/>
    <property type="match status" value="1"/>
</dbReference>
<accession>A0AAD8YCH3</accession>
<dbReference type="SMART" id="SM00020">
    <property type="entry name" value="Tryp_SPc"/>
    <property type="match status" value="5"/>
</dbReference>
<dbReference type="FunFam" id="2.40.10.10:FF:000002">
    <property type="entry name" value="Transmembrane protease serine"/>
    <property type="match status" value="4"/>
</dbReference>
<reference evidence="7" key="1">
    <citation type="submission" date="2023-06" db="EMBL/GenBank/DDBJ databases">
        <title>Survivors Of The Sea: Transcriptome response of Skeletonema marinoi to long-term dormancy.</title>
        <authorList>
            <person name="Pinder M.I.M."/>
            <person name="Kourtchenko O."/>
            <person name="Robertson E.K."/>
            <person name="Larsson T."/>
            <person name="Maumus F."/>
            <person name="Osuna-Cruz C.M."/>
            <person name="Vancaester E."/>
            <person name="Stenow R."/>
            <person name="Vandepoele K."/>
            <person name="Ploug H."/>
            <person name="Bruchert V."/>
            <person name="Godhe A."/>
            <person name="Topel M."/>
        </authorList>
    </citation>
    <scope>NUCLEOTIDE SEQUENCE</scope>
    <source>
        <strain evidence="7">R05AC</strain>
    </source>
</reference>
<comment type="similarity">
    <text evidence="1">Belongs to the peptidase S1 family.</text>
</comment>
<dbReference type="CDD" id="cd00190">
    <property type="entry name" value="Tryp_SPc"/>
    <property type="match status" value="5"/>
</dbReference>
<feature type="region of interest" description="Disordered" evidence="5">
    <location>
        <begin position="1059"/>
        <end position="1082"/>
    </location>
</feature>
<evidence type="ECO:0000256" key="5">
    <source>
        <dbReference type="SAM" id="MobiDB-lite"/>
    </source>
</evidence>
<evidence type="ECO:0000259" key="6">
    <source>
        <dbReference type="PROSITE" id="PS50240"/>
    </source>
</evidence>
<dbReference type="GO" id="GO:0006508">
    <property type="term" value="P:proteolysis"/>
    <property type="evidence" value="ECO:0007669"/>
    <property type="project" value="UniProtKB-KW"/>
</dbReference>
<keyword evidence="2" id="KW-0843">Virulence</keyword>
<dbReference type="EC" id="3.4.21.-" evidence="7"/>
<dbReference type="InterPro" id="IPR009003">
    <property type="entry name" value="Peptidase_S1_PA"/>
</dbReference>
<sequence length="1335" mass="145348">MTASAMTNMTTNQLRGHDDTPPSSPTPPLNLFKQNRIVNGVSVEDGNGGYPFQVQFGGWNCGGSLIAPDVVLTAAHCINGGRTPSRVRIWDGSTSRMMAKTVTSGVMHPRYKSGHLSDDIALIKLSEPALTVDADWDLVGNYDWGNHPPMIRLQRYETPSGCTSLSQDQAEDITTMTVIGHGTIAYGGQMSGQLLEADVHYVQNSVCQKQYKNEDITADMLCASDTQEEQDACSGDSGGPLFTRLPADGGHDLFTLVGTVSWGYGCAMKEYPGVYSRVAANTDWIDEETRIVNGVNVEDGNGGYPFQVQIGKDSNSLWCGASLIAPDVVLTAAHCGSPSVASIWDHSTNKTKLIFVERRVVHPNYSSNLLSNDIELLKLKEPAWDLVDDGNYNWTDHPPAIRLQRYQTPSGCTSLSQDQAEDITTMTVIGHGTTEFGGKTSDELLEADVHYVQNSVCQTQYKNEDITDDMLCASDTQEEQDACQGDSGGPLFTRLPAGDYDLFTLVGTTSWGYGCAMKEYPGVYSRVAANTDWIDEQVCGGHVDTPSQTQTQPPPFRPQQTRIVNGDIVAGKNGDYPFQVQVGGWLCGGSLIAPDVVLTAAHCIIGGSPSRVNIWDGSRGRMTPRTVQSAVMHPRYKSDRLSDDIALIKLSEPALAVDADWDLVDNYDWGNHPPMIRLQRYQTPSGCASLSQDQAEDITTMTVIGHGTIAYGGQMSGQLLEADLHYVQNSVCQKQYKNEDITDDMLCASDTQEEQDACSGDSGGPLFTRLPADGGHDLFTLVGTVSWGYGCAMKEYPGVYSRVAANTDWIDEKQTRIVNGDIVAGKNGDYPFQVQVGGWLCGGSLIAPDVVLTAAHCIIGGSPSRVNIWDGSRGRMTPRTVQSAVMHPRYKSDRLSDDIALIKLTEDITTMTVIGHGTVAYGAKCLVNYWRQICIMCKIRFAKSSIRMRTLRMTCFEEQDACSGDSGGPLFTRLPADGGHDLFTLVGTVSWGYGCAMKEYPGSILVWQQIQIGLMKSGVGDTISARRLRNHRMRPHDEQPQGVIKRDDSGNTVEVAAPQPQQLRGHVDTPSQTQPPPFRPQQTRIVNGDIVAGKNGDYPFQVQVGGWLCGGSLIAPDVVLTAAHCIIGGSPSRVNIWDGSRGRMTPRTVQSAVMHPRYKSDRLSDDIALIKLSEPALAVDADWDLVDNYDWGNHPPMIRLQRYQTPSGCTSLSQDQAEDITTMTVIGHGTIAYGGQMSGQLLEADLHYVQNSVCQKQYKNEDITDDMLCASDTQEEQDACSGDSGGPLFTRLPADGGHDLFTLVGTVSWGYGCAMKEYPGVYSRVAANTDWIDEK</sequence>
<dbReference type="InterPro" id="IPR033116">
    <property type="entry name" value="TRYPSIN_SER"/>
</dbReference>
<evidence type="ECO:0000313" key="8">
    <source>
        <dbReference type="Proteomes" id="UP001224775"/>
    </source>
</evidence>
<dbReference type="InterPro" id="IPR043504">
    <property type="entry name" value="Peptidase_S1_PA_chymotrypsin"/>
</dbReference>
<keyword evidence="3" id="KW-1015">Disulfide bond</keyword>
<dbReference type="GO" id="GO:0004252">
    <property type="term" value="F:serine-type endopeptidase activity"/>
    <property type="evidence" value="ECO:0007669"/>
    <property type="project" value="InterPro"/>
</dbReference>
<proteinExistence type="inferred from homology"/>
<dbReference type="PANTHER" id="PTHR24276">
    <property type="entry name" value="POLYSERASE-RELATED"/>
    <property type="match status" value="1"/>
</dbReference>
<feature type="compositionally biased region" description="Low complexity" evidence="5">
    <location>
        <begin position="1"/>
        <end position="12"/>
    </location>
</feature>
<evidence type="ECO:0000256" key="3">
    <source>
        <dbReference type="ARBA" id="ARBA00023157"/>
    </source>
</evidence>
<dbReference type="Pfam" id="PF00089">
    <property type="entry name" value="Trypsin"/>
    <property type="match status" value="5"/>
</dbReference>
<feature type="non-terminal residue" evidence="7">
    <location>
        <position position="1"/>
    </location>
</feature>
<feature type="region of interest" description="Disordered" evidence="5">
    <location>
        <begin position="1"/>
        <end position="30"/>
    </location>
</feature>
<feature type="domain" description="Peptidase S1" evidence="6">
    <location>
        <begin position="1085"/>
        <end position="1335"/>
    </location>
</feature>
<dbReference type="InterPro" id="IPR001254">
    <property type="entry name" value="Trypsin_dom"/>
</dbReference>
<dbReference type="PANTHER" id="PTHR24276:SF91">
    <property type="entry name" value="AT26814P-RELATED"/>
    <property type="match status" value="1"/>
</dbReference>
<feature type="domain" description="Peptidase S1" evidence="6">
    <location>
        <begin position="817"/>
        <end position="1024"/>
    </location>
</feature>